<evidence type="ECO:0008006" key="3">
    <source>
        <dbReference type="Google" id="ProtNLM"/>
    </source>
</evidence>
<dbReference type="AlphaFoldDB" id="A0A6M0H068"/>
<reference evidence="1 2" key="1">
    <citation type="submission" date="2020-02" db="EMBL/GenBank/DDBJ databases">
        <title>Genome assembly of a novel Clostridium senegalense strain.</title>
        <authorList>
            <person name="Gupta T.B."/>
            <person name="Jauregui R."/>
            <person name="Maclean P."/>
            <person name="Nawarathana A."/>
            <person name="Brightwell G."/>
        </authorList>
    </citation>
    <scope>NUCLEOTIDE SEQUENCE [LARGE SCALE GENOMIC DNA]</scope>
    <source>
        <strain evidence="1 2">AGRFS4</strain>
    </source>
</reference>
<sequence>MNKIKEFTNSERDHYKDLYTDLILSIDNISELLDEDDYNSRFFIKKVHIIKDYLDKLDDADYKADKKDFFDFLKSDEKYKTEVLNFKSTIINDLKKLELCRKCKCLKCVSSCSFKKCLNCLPSYYVHNCNKMDNCITKGLNTITLYSNDEERDVNFEALGLLEDLKENKYYIYLVENNNRNNQHILQYIKYLNGEVEYLPITKEDLDKIYDSFVKLNCYE</sequence>
<gene>
    <name evidence="1" type="ORF">G3M99_04940</name>
</gene>
<dbReference type="RefSeq" id="WP_199869405.1">
    <property type="nucleotide sequence ID" value="NZ_JAAGPU010000006.1"/>
</dbReference>
<dbReference type="Proteomes" id="UP000481872">
    <property type="component" value="Unassembled WGS sequence"/>
</dbReference>
<evidence type="ECO:0000313" key="1">
    <source>
        <dbReference type="EMBL" id="NEU04216.1"/>
    </source>
</evidence>
<keyword evidence="2" id="KW-1185">Reference proteome</keyword>
<dbReference type="EMBL" id="JAAGPU010000006">
    <property type="protein sequence ID" value="NEU04216.1"/>
    <property type="molecule type" value="Genomic_DNA"/>
</dbReference>
<protein>
    <recommendedName>
        <fullName evidence="3">DUF1292 domain-containing protein</fullName>
    </recommendedName>
</protein>
<comment type="caution">
    <text evidence="1">The sequence shown here is derived from an EMBL/GenBank/DDBJ whole genome shotgun (WGS) entry which is preliminary data.</text>
</comment>
<name>A0A6M0H068_9CLOT</name>
<accession>A0A6M0H068</accession>
<proteinExistence type="predicted"/>
<organism evidence="1 2">
    <name type="scientific">Clostridium senegalense</name>
    <dbReference type="NCBI Taxonomy" id="1465809"/>
    <lineage>
        <taxon>Bacteria</taxon>
        <taxon>Bacillati</taxon>
        <taxon>Bacillota</taxon>
        <taxon>Clostridia</taxon>
        <taxon>Eubacteriales</taxon>
        <taxon>Clostridiaceae</taxon>
        <taxon>Clostridium</taxon>
    </lineage>
</organism>
<evidence type="ECO:0000313" key="2">
    <source>
        <dbReference type="Proteomes" id="UP000481872"/>
    </source>
</evidence>